<comment type="caution">
    <text evidence="1">The sequence shown here is derived from an EMBL/GenBank/DDBJ whole genome shotgun (WGS) entry which is preliminary data.</text>
</comment>
<evidence type="ECO:0000313" key="1">
    <source>
        <dbReference type="EMBL" id="ELZ19645.1"/>
    </source>
</evidence>
<reference evidence="1 2" key="1">
    <citation type="journal article" date="2014" name="PLoS Genet.">
        <title>Phylogenetically driven sequencing of extremely halophilic archaea reveals strategies for static and dynamic osmo-response.</title>
        <authorList>
            <person name="Becker E.A."/>
            <person name="Seitzer P.M."/>
            <person name="Tritt A."/>
            <person name="Larsen D."/>
            <person name="Krusor M."/>
            <person name="Yao A.I."/>
            <person name="Wu D."/>
            <person name="Madern D."/>
            <person name="Eisen J.A."/>
            <person name="Darling A.E."/>
            <person name="Facciotti M.T."/>
        </authorList>
    </citation>
    <scope>NUCLEOTIDE SEQUENCE [LARGE SCALE GENOMIC DNA]</scope>
    <source>
        <strain evidence="1 2">JCM 13891</strain>
    </source>
</reference>
<gene>
    <name evidence="1" type="ORF">C477_08243</name>
</gene>
<protein>
    <submittedName>
        <fullName evidence="1">Uncharacterized protein</fullName>
    </submittedName>
</protein>
<evidence type="ECO:0000313" key="2">
    <source>
        <dbReference type="Proteomes" id="UP000011657"/>
    </source>
</evidence>
<dbReference type="Proteomes" id="UP000011657">
    <property type="component" value="Unassembled WGS sequence"/>
</dbReference>
<proteinExistence type="predicted"/>
<dbReference type="AlphaFoldDB" id="M0C8T6"/>
<sequence length="407" mass="47314">MSALRLNIYLFANDLPVQPIRSCIRIIQDSSFSAVSETDRNQEFVFGTKKQSGSGYGDWETAAELQTLVERIQSTGTGRIKFWSPEEYEFHLYVRLCGSDTRVSPPVWIWGPHARMFSTDEFARERVEHRTEMLVDLFVRLVTLFEPWYAFTHAYDEQPSGIVPDDSPPESGIERLPWLSFFGSEWYDRFGGRDRLLAAPAWKVHSMDTGILIREHDFPTANYADIDRGSPLSTYEYLFEQRSLSELRAERQRKKNTVRDPFLELEPGDRGCDIVACKTHISPDTTEDDYREITDRFDTNDRCYVLWVQRDEHDRLREVDTGLFVRRLVDATGTPIGDRPEHVPPERELISLSVRNELDSWPVEFFEMETEDEPSTAGRVFGLHRVPADGFWRHGDECPRELLEKTE</sequence>
<dbReference type="eggNOG" id="arCOG09139">
    <property type="taxonomic scope" value="Archaea"/>
</dbReference>
<accession>M0C8T6</accession>
<organism evidence="1 2">
    <name type="scientific">Haloterrigena salina JCM 13891</name>
    <dbReference type="NCBI Taxonomy" id="1227488"/>
    <lineage>
        <taxon>Archaea</taxon>
        <taxon>Methanobacteriati</taxon>
        <taxon>Methanobacteriota</taxon>
        <taxon>Stenosarchaea group</taxon>
        <taxon>Halobacteria</taxon>
        <taxon>Halobacteriales</taxon>
        <taxon>Natrialbaceae</taxon>
        <taxon>Haloterrigena</taxon>
    </lineage>
</organism>
<keyword evidence="2" id="KW-1185">Reference proteome</keyword>
<dbReference type="EMBL" id="AOIS01000029">
    <property type="protein sequence ID" value="ELZ19645.1"/>
    <property type="molecule type" value="Genomic_DNA"/>
</dbReference>
<dbReference type="OrthoDB" id="194281at2157"/>
<name>M0C8T6_9EURY</name>